<keyword evidence="1" id="KW-0378">Hydrolase</keyword>
<proteinExistence type="predicted"/>
<dbReference type="EMBL" id="JAHUZB010000001">
    <property type="protein sequence ID" value="MBV7389707.1"/>
    <property type="molecule type" value="Genomic_DNA"/>
</dbReference>
<comment type="caution">
    <text evidence="1">The sequence shown here is derived from an EMBL/GenBank/DDBJ whole genome shotgun (WGS) entry which is preliminary data.</text>
</comment>
<reference evidence="1 2" key="1">
    <citation type="submission" date="2021-06" db="EMBL/GenBank/DDBJ databases">
        <title>Enterococcus alishanensis sp. nov., a novel lactic acid bacterium isolated from fresh coffee beans.</title>
        <authorList>
            <person name="Chen Y.-S."/>
        </authorList>
    </citation>
    <scope>NUCLEOTIDE SEQUENCE [LARGE SCALE GENOMIC DNA]</scope>
    <source>
        <strain evidence="1 2">ALS3</strain>
    </source>
</reference>
<dbReference type="SFLD" id="SFLDG01140">
    <property type="entry name" value="C2.B:_Phosphomannomutase_and_P"/>
    <property type="match status" value="1"/>
</dbReference>
<evidence type="ECO:0000313" key="1">
    <source>
        <dbReference type="EMBL" id="MBV7389707.1"/>
    </source>
</evidence>
<keyword evidence="2" id="KW-1185">Reference proteome</keyword>
<accession>A0ABS6T9X5</accession>
<dbReference type="RefSeq" id="WP_218324754.1">
    <property type="nucleotide sequence ID" value="NZ_JAHUZB010000001.1"/>
</dbReference>
<dbReference type="PANTHER" id="PTHR10000:SF53">
    <property type="entry name" value="5-AMINO-6-(5-PHOSPHO-D-RIBITYLAMINO)URACIL PHOSPHATASE YBJI-RELATED"/>
    <property type="match status" value="1"/>
</dbReference>
<gene>
    <name evidence="1" type="ORF">KUA55_03380</name>
</gene>
<dbReference type="SFLD" id="SFLDS00003">
    <property type="entry name" value="Haloacid_Dehalogenase"/>
    <property type="match status" value="1"/>
</dbReference>
<dbReference type="PANTHER" id="PTHR10000">
    <property type="entry name" value="PHOSPHOSERINE PHOSPHATASE"/>
    <property type="match status" value="1"/>
</dbReference>
<dbReference type="InterPro" id="IPR006379">
    <property type="entry name" value="HAD-SF_hydro_IIB"/>
</dbReference>
<organism evidence="1 2">
    <name type="scientific">Enterococcus alishanensis</name>
    <dbReference type="NCBI Taxonomy" id="1303817"/>
    <lineage>
        <taxon>Bacteria</taxon>
        <taxon>Bacillati</taxon>
        <taxon>Bacillota</taxon>
        <taxon>Bacilli</taxon>
        <taxon>Lactobacillales</taxon>
        <taxon>Enterococcaceae</taxon>
        <taxon>Enterococcus</taxon>
    </lineage>
</organism>
<dbReference type="NCBIfam" id="TIGR01484">
    <property type="entry name" value="HAD-SF-IIB"/>
    <property type="match status" value="1"/>
</dbReference>
<sequence>MIRLVLTDLDGTFLNSQSLFDEKLYLKVRKMMQEKGIIFAPVTGKQAERVEELFVNVGFEDLWILGDSATRIKHQGKIVYQDLLPNRIGLKMIETLQQIPHQTIIACTEEAAFILKDTPEADLFFVNGSYQVVKFVDKYDQISDDFIKITVLDNQLRTFETVKLLEQYQDQAYFVASEPRWIDIAQLNVHKGTTVQELQKLLGISKSETMAFGDGLNDIELFAEADYSFAVKNAFAETKAAANYQVNLSNDENAVLVTLAKMLAI</sequence>
<dbReference type="GO" id="GO:0016787">
    <property type="term" value="F:hydrolase activity"/>
    <property type="evidence" value="ECO:0007669"/>
    <property type="project" value="UniProtKB-KW"/>
</dbReference>
<protein>
    <submittedName>
        <fullName evidence="1">Cof-type HAD-IIB family hydrolase</fullName>
    </submittedName>
</protein>
<evidence type="ECO:0000313" key="2">
    <source>
        <dbReference type="Proteomes" id="UP000774130"/>
    </source>
</evidence>
<dbReference type="Proteomes" id="UP000774130">
    <property type="component" value="Unassembled WGS sequence"/>
</dbReference>
<dbReference type="Pfam" id="PF08282">
    <property type="entry name" value="Hydrolase_3"/>
    <property type="match status" value="1"/>
</dbReference>
<name>A0ABS6T9X5_9ENTE</name>